<dbReference type="eggNOG" id="ENOG5032JFP">
    <property type="taxonomic scope" value="Bacteria"/>
</dbReference>
<evidence type="ECO:0008006" key="3">
    <source>
        <dbReference type="Google" id="ProtNLM"/>
    </source>
</evidence>
<name>A0A091BMH6_9GAMM</name>
<proteinExistence type="predicted"/>
<dbReference type="EMBL" id="AVCH01000013">
    <property type="protein sequence ID" value="KFN52009.1"/>
    <property type="molecule type" value="Genomic_DNA"/>
</dbReference>
<dbReference type="AlphaFoldDB" id="A0A091BMH6"/>
<dbReference type="PATRIC" id="fig|1384054.3.peg.344"/>
<organism evidence="1 2">
    <name type="scientific">Arenimonas malthae CC-JY-1</name>
    <dbReference type="NCBI Taxonomy" id="1384054"/>
    <lineage>
        <taxon>Bacteria</taxon>
        <taxon>Pseudomonadati</taxon>
        <taxon>Pseudomonadota</taxon>
        <taxon>Gammaproteobacteria</taxon>
        <taxon>Lysobacterales</taxon>
        <taxon>Lysobacteraceae</taxon>
        <taxon>Arenimonas</taxon>
    </lineage>
</organism>
<comment type="caution">
    <text evidence="1">The sequence shown here is derived from an EMBL/GenBank/DDBJ whole genome shotgun (WGS) entry which is preliminary data.</text>
</comment>
<keyword evidence="2" id="KW-1185">Reference proteome</keyword>
<gene>
    <name evidence="1" type="ORF">N790_13125</name>
</gene>
<sequence length="322" mass="34483">MVPRAACHYRRLEFSQLPARQRAAAAKLAVRRHEPAPGALQHIAWTGATAHAWIWPQPDPVMAEGEPGWIPESLLRAPPAGDGPRLVQAIEGVEGQVWREGQLQASQWWPAVPDADAWRRFLRACGIGPDAAGPVPAPEALPWATSPWGDAPRGLPGSPAALERLAWVAGLGLVALGLGWQLAAQATWGISQWRLDARLEGLRAQATPLLEARERADAAVERLQSYRALRQGANDYLLMADVIAPLPADARLLQWRREGERLQAGVASAETDPRRFVSAFQGHPVLADVAANPASDAKGMQLDFDLAAPPADAAANADGGTP</sequence>
<reference evidence="1 2" key="1">
    <citation type="submission" date="2013-09" db="EMBL/GenBank/DDBJ databases">
        <title>Genome sequencing of Arenimonas malthae.</title>
        <authorList>
            <person name="Chen F."/>
            <person name="Wang G."/>
        </authorList>
    </citation>
    <scope>NUCLEOTIDE SEQUENCE [LARGE SCALE GENOMIC DNA]</scope>
    <source>
        <strain evidence="1 2">CC-JY-1</strain>
    </source>
</reference>
<evidence type="ECO:0000313" key="1">
    <source>
        <dbReference type="EMBL" id="KFN52009.1"/>
    </source>
</evidence>
<evidence type="ECO:0000313" key="2">
    <source>
        <dbReference type="Proteomes" id="UP000029392"/>
    </source>
</evidence>
<accession>A0A091BMH6</accession>
<dbReference type="STRING" id="1384054.N790_13125"/>
<protein>
    <recommendedName>
        <fullName evidence="3">GspL cytoplasmic actin-ATPase-like domain-containing protein</fullName>
    </recommendedName>
</protein>
<dbReference type="Proteomes" id="UP000029392">
    <property type="component" value="Unassembled WGS sequence"/>
</dbReference>